<dbReference type="STRING" id="1005048.CFU_0730"/>
<dbReference type="eggNOG" id="COG0697">
    <property type="taxonomic scope" value="Bacteria"/>
</dbReference>
<dbReference type="RefSeq" id="WP_014004719.1">
    <property type="nucleotide sequence ID" value="NC_015856.1"/>
</dbReference>
<evidence type="ECO:0000259" key="6">
    <source>
        <dbReference type="Pfam" id="PF00892"/>
    </source>
</evidence>
<dbReference type="AlphaFoldDB" id="G0AHY1"/>
<proteinExistence type="predicted"/>
<dbReference type="Pfam" id="PF00892">
    <property type="entry name" value="EamA"/>
    <property type="match status" value="2"/>
</dbReference>
<dbReference type="HOGENOM" id="CLU_032828_0_1_4"/>
<reference evidence="7 8" key="3">
    <citation type="journal article" date="2008" name="FEMS Microbiol. Ecol.">
        <title>Identification and characterization of genes underlying chitinolysis in Collimonas fungivorans Ter331.</title>
        <authorList>
            <person name="Fritsche K."/>
            <person name="de Boer W."/>
            <person name="Gerards S."/>
            <person name="van den Berg M."/>
            <person name="van Veen J.A."/>
            <person name="Leveau J.H."/>
        </authorList>
    </citation>
    <scope>NUCLEOTIDE SEQUENCE [LARGE SCALE GENOMIC DNA]</scope>
    <source>
        <strain evidence="7 8">Ter331</strain>
    </source>
</reference>
<protein>
    <submittedName>
        <fullName evidence="7">Putative permease of the drug/metabolite transporter (DMT) superfamily</fullName>
    </submittedName>
</protein>
<dbReference type="SUPFAM" id="SSF103481">
    <property type="entry name" value="Multidrug resistance efflux transporter EmrE"/>
    <property type="match status" value="2"/>
</dbReference>
<gene>
    <name evidence="7" type="ordered locus">CFU_0730</name>
</gene>
<dbReference type="GO" id="GO:0016020">
    <property type="term" value="C:membrane"/>
    <property type="evidence" value="ECO:0007669"/>
    <property type="project" value="UniProtKB-SubCell"/>
</dbReference>
<evidence type="ECO:0000256" key="1">
    <source>
        <dbReference type="ARBA" id="ARBA00004141"/>
    </source>
</evidence>
<dbReference type="PANTHER" id="PTHR22911">
    <property type="entry name" value="ACYL-MALONYL CONDENSING ENZYME-RELATED"/>
    <property type="match status" value="1"/>
</dbReference>
<dbReference type="EMBL" id="CP002745">
    <property type="protein sequence ID" value="AEK60564.1"/>
    <property type="molecule type" value="Genomic_DNA"/>
</dbReference>
<keyword evidence="2 5" id="KW-0812">Transmembrane</keyword>
<keyword evidence="3 5" id="KW-1133">Transmembrane helix</keyword>
<dbReference type="Proteomes" id="UP000008392">
    <property type="component" value="Chromosome"/>
</dbReference>
<dbReference type="InterPro" id="IPR037185">
    <property type="entry name" value="EmrE-like"/>
</dbReference>
<feature type="transmembrane region" description="Helical" evidence="5">
    <location>
        <begin position="117"/>
        <end position="135"/>
    </location>
</feature>
<dbReference type="InterPro" id="IPR000620">
    <property type="entry name" value="EamA_dom"/>
</dbReference>
<accession>G0AHY1</accession>
<feature type="domain" description="EamA" evidence="6">
    <location>
        <begin position="146"/>
        <end position="282"/>
    </location>
</feature>
<reference evidence="7 8" key="1">
    <citation type="journal article" date="2004" name="Environ. Microbiol.">
        <title>Phylogeny-function analysis of (meta)genomic libraries: screening for expression of ribosomal RNA genes by large-insert library fluorescent in situ hybridization (LIL-FISH).</title>
        <authorList>
            <person name="Leveau J.H."/>
            <person name="Gerards S."/>
            <person name="de Boer W."/>
            <person name="van Veen J.A."/>
        </authorList>
    </citation>
    <scope>NUCLEOTIDE SEQUENCE [LARGE SCALE GENOMIC DNA]</scope>
    <source>
        <strain evidence="7 8">Ter331</strain>
    </source>
</reference>
<organism evidence="7 8">
    <name type="scientific">Collimonas fungivorans (strain Ter331)</name>
    <dbReference type="NCBI Taxonomy" id="1005048"/>
    <lineage>
        <taxon>Bacteria</taxon>
        <taxon>Pseudomonadati</taxon>
        <taxon>Pseudomonadota</taxon>
        <taxon>Betaproteobacteria</taxon>
        <taxon>Burkholderiales</taxon>
        <taxon>Oxalobacteraceae</taxon>
        <taxon>Collimonas</taxon>
    </lineage>
</organism>
<feature type="transmembrane region" description="Helical" evidence="5">
    <location>
        <begin position="208"/>
        <end position="228"/>
    </location>
</feature>
<evidence type="ECO:0000256" key="5">
    <source>
        <dbReference type="SAM" id="Phobius"/>
    </source>
</evidence>
<sequence length="313" mass="34232">MQSLWMLFASLMFSIMGVCVKLAADHYSIAEIVLSRGLIGMLFIVVLILLKGGTLKTPMPRQHLWRGVIGVIALSMWFYSFSLLPVATATTLNYTSSIWLAAILFGAAWWRGNSRFEWGMAFTILLSFIGVMLLLRPSFDAEQTSGGMIALASGLLSAVAYLQVRRLGKLGEPEYRVVFYFSSTSALAGLAGSILLSGGGIPLWHPHSAQGLALLITLSLSATLAQMAMTRAYRLGNPLLTANLQYTGIVFSSIWGILIWHDQMDWRGWLGTAVILISGLLATFYNQKKARPLNSLHEEKTVVAQTGSPRRGA</sequence>
<comment type="subcellular location">
    <subcellularLocation>
        <location evidence="1">Membrane</location>
        <topology evidence="1">Multi-pass membrane protein</topology>
    </subcellularLocation>
</comment>
<feature type="domain" description="EamA" evidence="6">
    <location>
        <begin position="4"/>
        <end position="135"/>
    </location>
</feature>
<evidence type="ECO:0000313" key="7">
    <source>
        <dbReference type="EMBL" id="AEK60564.1"/>
    </source>
</evidence>
<evidence type="ECO:0000256" key="4">
    <source>
        <dbReference type="ARBA" id="ARBA00023136"/>
    </source>
</evidence>
<dbReference type="KEGG" id="cfu:CFU_0730"/>
<reference evidence="7 8" key="2">
    <citation type="journal article" date="2006" name="J. Microbiol. Methods">
        <title>Genomic flank-sequencing of plasposon insertion sites for rapid identification of functional genes.</title>
        <authorList>
            <person name="Leveau J.H."/>
            <person name="Gerards S."/>
            <person name="Fritsche K."/>
            <person name="Zondag G."/>
            <person name="van Veen J.A."/>
        </authorList>
    </citation>
    <scope>NUCLEOTIDE SEQUENCE [LARGE SCALE GENOMIC DNA]</scope>
    <source>
        <strain evidence="7 8">Ter331</strain>
    </source>
</reference>
<reference evidence="7 8" key="5">
    <citation type="journal article" date="2011" name="ISME J.">
        <title>Dual transcriptional profiling of a bacterial/fungal confrontation: Collimonas fungivorans versus Aspergillus niger.</title>
        <authorList>
            <person name="Mela F."/>
            <person name="Fritsche K."/>
            <person name="de Boer W."/>
            <person name="van Veen J.A."/>
            <person name="de Graaff L.H."/>
            <person name="van den Berg M."/>
            <person name="Leveau J.H."/>
        </authorList>
    </citation>
    <scope>NUCLEOTIDE SEQUENCE [LARGE SCALE GENOMIC DNA]</scope>
    <source>
        <strain evidence="7 8">Ter331</strain>
    </source>
</reference>
<dbReference type="PANTHER" id="PTHR22911:SF6">
    <property type="entry name" value="SOLUTE CARRIER FAMILY 35 MEMBER G1"/>
    <property type="match status" value="1"/>
</dbReference>
<reference evidence="8" key="6">
    <citation type="submission" date="2011-05" db="EMBL/GenBank/DDBJ databases">
        <title>Complete sequence of Collimonas fungivorans Ter331.</title>
        <authorList>
            <person name="Leveau J.H."/>
        </authorList>
    </citation>
    <scope>NUCLEOTIDE SEQUENCE [LARGE SCALE GENOMIC DNA]</scope>
    <source>
        <strain evidence="8">Ter331</strain>
    </source>
</reference>
<feature type="transmembrane region" description="Helical" evidence="5">
    <location>
        <begin position="33"/>
        <end position="52"/>
    </location>
</feature>
<evidence type="ECO:0000256" key="2">
    <source>
        <dbReference type="ARBA" id="ARBA00022692"/>
    </source>
</evidence>
<feature type="transmembrane region" description="Helical" evidence="5">
    <location>
        <begin position="147"/>
        <end position="165"/>
    </location>
</feature>
<feature type="transmembrane region" description="Helical" evidence="5">
    <location>
        <begin position="177"/>
        <end position="196"/>
    </location>
</feature>
<keyword evidence="8" id="KW-1185">Reference proteome</keyword>
<feature type="transmembrane region" description="Helical" evidence="5">
    <location>
        <begin position="64"/>
        <end position="86"/>
    </location>
</feature>
<evidence type="ECO:0000256" key="3">
    <source>
        <dbReference type="ARBA" id="ARBA00022989"/>
    </source>
</evidence>
<keyword evidence="4 5" id="KW-0472">Membrane</keyword>
<feature type="transmembrane region" description="Helical" evidence="5">
    <location>
        <begin position="240"/>
        <end position="260"/>
    </location>
</feature>
<feature type="transmembrane region" description="Helical" evidence="5">
    <location>
        <begin position="266"/>
        <end position="285"/>
    </location>
</feature>
<evidence type="ECO:0000313" key="8">
    <source>
        <dbReference type="Proteomes" id="UP000008392"/>
    </source>
</evidence>
<name>G0AHY1_COLFT</name>
<feature type="transmembrane region" description="Helical" evidence="5">
    <location>
        <begin position="92"/>
        <end position="110"/>
    </location>
</feature>
<reference evidence="7 8" key="4">
    <citation type="journal article" date="2010" name="Environ. Microbiol.">
        <title>The bacterial genus Collimonas: mycophagy, weathering and other adaptive solutions to life in oligotrophic soil environments.</title>
        <authorList>
            <person name="Leveau J.H."/>
            <person name="Uroz S."/>
            <person name="de Boer W."/>
        </authorList>
    </citation>
    <scope>NUCLEOTIDE SEQUENCE [LARGE SCALE GENOMIC DNA]</scope>
    <source>
        <strain evidence="7 8">Ter331</strain>
    </source>
</reference>